<dbReference type="AlphaFoldDB" id="A0A650CI42"/>
<dbReference type="RefSeq" id="WP_156014881.1">
    <property type="nucleotide sequence ID" value="NZ_CP045484.1"/>
</dbReference>
<dbReference type="PANTHER" id="PTHR30624">
    <property type="entry name" value="UNCHARACTERIZED PROTEIN TLDD AND PMBA"/>
    <property type="match status" value="1"/>
</dbReference>
<dbReference type="PANTHER" id="PTHR30624:SF0">
    <property type="entry name" value="METALLOPROTEASE SLR0863"/>
    <property type="match status" value="1"/>
</dbReference>
<dbReference type="OrthoDB" id="84520at2157"/>
<accession>A0A650CI42</accession>
<dbReference type="Proteomes" id="UP000427373">
    <property type="component" value="Chromosome"/>
</dbReference>
<dbReference type="InterPro" id="IPR045569">
    <property type="entry name" value="Metalloprtase-TldD/E_C"/>
</dbReference>
<reference evidence="3 6" key="2">
    <citation type="submission" date="2020-08" db="EMBL/GenBank/DDBJ databases">
        <title>Genomic Encyclopedia of Type Strains, Phase IV (KMG-IV): sequencing the most valuable type-strain genomes for metagenomic binning, comparative biology and taxonomic classification.</title>
        <authorList>
            <person name="Goeker M."/>
        </authorList>
    </citation>
    <scope>NUCLEOTIDE SEQUENCE [LARGE SCALE GENOMIC DNA]</scope>
    <source>
        <strain evidence="3 6">DSM 12421</strain>
    </source>
</reference>
<dbReference type="GeneID" id="42801471"/>
<organism evidence="4 5">
    <name type="scientific">Sulfurisphaera ohwakuensis</name>
    <dbReference type="NCBI Taxonomy" id="69656"/>
    <lineage>
        <taxon>Archaea</taxon>
        <taxon>Thermoproteota</taxon>
        <taxon>Thermoprotei</taxon>
        <taxon>Sulfolobales</taxon>
        <taxon>Sulfolobaceae</taxon>
        <taxon>Sulfurisphaera</taxon>
    </lineage>
</organism>
<dbReference type="InterPro" id="IPR036059">
    <property type="entry name" value="TldD/PmbA_sf"/>
</dbReference>
<dbReference type="Pfam" id="PF19289">
    <property type="entry name" value="PmbA_TldD_3rd"/>
    <property type="match status" value="1"/>
</dbReference>
<feature type="domain" description="Metalloprotease TldD/E C-terminal" evidence="2">
    <location>
        <begin position="143"/>
        <end position="278"/>
    </location>
</feature>
<proteinExistence type="inferred from homology"/>
<evidence type="ECO:0000259" key="2">
    <source>
        <dbReference type="Pfam" id="PF19289"/>
    </source>
</evidence>
<evidence type="ECO:0000313" key="5">
    <source>
        <dbReference type="Proteomes" id="UP000427373"/>
    </source>
</evidence>
<dbReference type="Proteomes" id="UP000582213">
    <property type="component" value="Unassembled WGS sequence"/>
</dbReference>
<dbReference type="GO" id="GO:0008237">
    <property type="term" value="F:metallopeptidase activity"/>
    <property type="evidence" value="ECO:0007669"/>
    <property type="project" value="InterPro"/>
</dbReference>
<sequence>MVQIFFNSKEDSLIITRSGKYSQSSQIKAEMTLTPEGWILENKEISFQPGKNFTPCISYEEKEDVYQEVINKAEKLIPYVDKIVIKRIERRVGECKEIKFITLVEKDYLKVGGKVQYIDSLVSYLQNEIRSVKRILRDYQTGGRVRVILSPEVFGTIIAYTVKTLLNGNYPKLKLYEKVFPLTIFDNPLNDISPAFTVFDDEGVLTKKKELIGDGVVQDYLGTLYSRFGNPGNARGIPPEPDFFTLEIKGGDWSLEEMRDENKGVITIYGVESVQIIENSIRITPKIVEKDGVGLRIREIAVPFQDLLSIEALSKNVKPYALDEQHGIVSPYVLMPVRIILF</sequence>
<dbReference type="KEGG" id="soh:D1869_09470"/>
<evidence type="ECO:0000313" key="4">
    <source>
        <dbReference type="EMBL" id="QGR17398.1"/>
    </source>
</evidence>
<protein>
    <submittedName>
        <fullName evidence="4">Peptidase U62</fullName>
    </submittedName>
</protein>
<gene>
    <name evidence="4" type="ORF">D1869_09470</name>
    <name evidence="3" type="ORF">HNQ62_001353</name>
</gene>
<dbReference type="GO" id="GO:0006508">
    <property type="term" value="P:proteolysis"/>
    <property type="evidence" value="ECO:0007669"/>
    <property type="project" value="InterPro"/>
</dbReference>
<comment type="similarity">
    <text evidence="1">Belongs to the peptidase U62 family.</text>
</comment>
<dbReference type="InterPro" id="IPR051463">
    <property type="entry name" value="Peptidase_U62_metallo"/>
</dbReference>
<dbReference type="GO" id="GO:0005829">
    <property type="term" value="C:cytosol"/>
    <property type="evidence" value="ECO:0007669"/>
    <property type="project" value="TreeGrafter"/>
</dbReference>
<name>A0A650CI42_SULOH</name>
<evidence type="ECO:0000313" key="3">
    <source>
        <dbReference type="EMBL" id="MBB5253584.1"/>
    </source>
</evidence>
<dbReference type="EMBL" id="CP045484">
    <property type="protein sequence ID" value="QGR17398.1"/>
    <property type="molecule type" value="Genomic_DNA"/>
</dbReference>
<keyword evidence="5" id="KW-1185">Reference proteome</keyword>
<evidence type="ECO:0000313" key="6">
    <source>
        <dbReference type="Proteomes" id="UP000582213"/>
    </source>
</evidence>
<dbReference type="SUPFAM" id="SSF111283">
    <property type="entry name" value="Putative modulator of DNA gyrase, PmbA/TldD"/>
    <property type="match status" value="1"/>
</dbReference>
<reference evidence="4 5" key="1">
    <citation type="submission" date="2019-10" db="EMBL/GenBank/DDBJ databases">
        <title>Genome Sequences from Six Type Strain Members of the Archaeal Family Sulfolobaceae: Acidianus ambivalens, Acidianus infernus, Metallosphaera prunae, Stygiolobus azoricus, Sulfolobus metallicus, and Sulfurisphaera ohwakuensis.</title>
        <authorList>
            <person name="Counts J.A."/>
            <person name="Kelly R.M."/>
        </authorList>
    </citation>
    <scope>NUCLEOTIDE SEQUENCE [LARGE SCALE GENOMIC DNA]</scope>
    <source>
        <strain evidence="4 5">TA-1</strain>
    </source>
</reference>
<evidence type="ECO:0000256" key="1">
    <source>
        <dbReference type="ARBA" id="ARBA00005836"/>
    </source>
</evidence>
<dbReference type="EMBL" id="JACHFY010000005">
    <property type="protein sequence ID" value="MBB5253584.1"/>
    <property type="molecule type" value="Genomic_DNA"/>
</dbReference>